<dbReference type="Proteomes" id="UP000256512">
    <property type="component" value="Unassembled WGS sequence"/>
</dbReference>
<gene>
    <name evidence="2" type="ORF">DRF62_14645</name>
</gene>
<comment type="caution">
    <text evidence="2">The sequence shown here is derived from an EMBL/GenBank/DDBJ whole genome shotgun (WGS) entry which is preliminary data.</text>
</comment>
<dbReference type="Pfam" id="PF07791">
    <property type="entry name" value="Imm11"/>
    <property type="match status" value="1"/>
</dbReference>
<protein>
    <recommendedName>
        <fullName evidence="1">Immunity MXAN-0049 protein domain-containing protein</fullName>
    </recommendedName>
</protein>
<evidence type="ECO:0000259" key="1">
    <source>
        <dbReference type="Pfam" id="PF07791"/>
    </source>
</evidence>
<organism evidence="2 3">
    <name type="scientific">Chryseobacterium piscium</name>
    <dbReference type="NCBI Taxonomy" id="333702"/>
    <lineage>
        <taxon>Bacteria</taxon>
        <taxon>Pseudomonadati</taxon>
        <taxon>Bacteroidota</taxon>
        <taxon>Flavobacteriia</taxon>
        <taxon>Flavobacteriales</taxon>
        <taxon>Weeksellaceae</taxon>
        <taxon>Chryseobacterium group</taxon>
        <taxon>Chryseobacterium</taxon>
    </lineage>
</organism>
<dbReference type="AlphaFoldDB" id="A0A3D9BHU1"/>
<dbReference type="RefSeq" id="WP_115950975.1">
    <property type="nucleotide sequence ID" value="NZ_QNVS01000051.1"/>
</dbReference>
<proteinExistence type="predicted"/>
<dbReference type="EMBL" id="QNVS01000051">
    <property type="protein sequence ID" value="REC53026.1"/>
    <property type="molecule type" value="Genomic_DNA"/>
</dbReference>
<dbReference type="InterPro" id="IPR012433">
    <property type="entry name" value="Imm11"/>
</dbReference>
<name>A0A3D9BHU1_9FLAO</name>
<sequence length="173" mass="20250">MKKTMQFYFIKHSINPGDKYVSFEADGNLELALEGKPFRKIYYQGEFETDFISGHYGFSAAGKDFFLSLHIPHLEFVAVTVHHIKWEESMEIYLIKVNKEIDAVDYQQSDLFQLSDKHIRGIDKLVFIKDINESVFKLKNLHNSVTISETIKNKITEQGLKGFEFIPVEKYRF</sequence>
<evidence type="ECO:0000313" key="2">
    <source>
        <dbReference type="EMBL" id="REC53026.1"/>
    </source>
</evidence>
<accession>A0A3D9BHU1</accession>
<keyword evidence="3" id="KW-1185">Reference proteome</keyword>
<reference evidence="2 3" key="1">
    <citation type="journal article" date="2006" name="Int. J. Syst. Evol. Microbiol.">
        <title>Chryseobacterium piscium sp. nov., isolated from fish of the South Atlantic Ocean off South Africa.</title>
        <authorList>
            <person name="de Beer H."/>
            <person name="Hugo C.J."/>
            <person name="Jooste P.J."/>
            <person name="Vancanneyt M."/>
            <person name="Coenye T."/>
            <person name="Vandamme P."/>
        </authorList>
    </citation>
    <scope>NUCLEOTIDE SEQUENCE [LARGE SCALE GENOMIC DNA]</scope>
    <source>
        <strain evidence="2 3">CCUG 51923</strain>
    </source>
</reference>
<evidence type="ECO:0000313" key="3">
    <source>
        <dbReference type="Proteomes" id="UP000256512"/>
    </source>
</evidence>
<feature type="domain" description="Immunity MXAN-0049 protein" evidence="1">
    <location>
        <begin position="52"/>
        <end position="169"/>
    </location>
</feature>